<dbReference type="Proteomes" id="UP000583556">
    <property type="component" value="Unassembled WGS sequence"/>
</dbReference>
<evidence type="ECO:0000313" key="2">
    <source>
        <dbReference type="EMBL" id="NML95611.1"/>
    </source>
</evidence>
<evidence type="ECO:0000256" key="1">
    <source>
        <dbReference type="SAM" id="SignalP"/>
    </source>
</evidence>
<dbReference type="AlphaFoldDB" id="A0A7Y0BTH3"/>
<organism evidence="2 3">
    <name type="scientific">Novosphingobium olei</name>
    <dbReference type="NCBI Taxonomy" id="2728851"/>
    <lineage>
        <taxon>Bacteria</taxon>
        <taxon>Pseudomonadati</taxon>
        <taxon>Pseudomonadota</taxon>
        <taxon>Alphaproteobacteria</taxon>
        <taxon>Sphingomonadales</taxon>
        <taxon>Sphingomonadaceae</taxon>
        <taxon>Novosphingobium</taxon>
    </lineage>
</organism>
<keyword evidence="3" id="KW-1185">Reference proteome</keyword>
<reference evidence="2 3" key="1">
    <citation type="submission" date="2020-04" db="EMBL/GenBank/DDBJ databases">
        <title>Novosphingobium sp. TW-4 isolated from soil.</title>
        <authorList>
            <person name="Dahal R.H."/>
            <person name="Chaudhary D.K."/>
        </authorList>
    </citation>
    <scope>NUCLEOTIDE SEQUENCE [LARGE SCALE GENOMIC DNA]</scope>
    <source>
        <strain evidence="2 3">TW-4</strain>
    </source>
</reference>
<sequence length="131" mass="14106">MNRFHAFAALAALALCSCAPEVAVPVKLEAGAADPLHLHHVKARSDRDGVLVSGQADGPRLGYAHRGSVVITLDAGSEMPFQQRCVEEPISRRKDPVGSFAVRFMNVPPEQVRGVTVDVRAECPKLSRLPN</sequence>
<dbReference type="EMBL" id="JABBGM010000011">
    <property type="protein sequence ID" value="NML95611.1"/>
    <property type="molecule type" value="Genomic_DNA"/>
</dbReference>
<name>A0A7Y0BTH3_9SPHN</name>
<accession>A0A7Y0BTH3</accession>
<comment type="caution">
    <text evidence="2">The sequence shown here is derived from an EMBL/GenBank/DDBJ whole genome shotgun (WGS) entry which is preliminary data.</text>
</comment>
<feature type="chain" id="PRO_5030585709" description="Lipoprotein" evidence="1">
    <location>
        <begin position="24"/>
        <end position="131"/>
    </location>
</feature>
<protein>
    <recommendedName>
        <fullName evidence="4">Lipoprotein</fullName>
    </recommendedName>
</protein>
<proteinExistence type="predicted"/>
<evidence type="ECO:0000313" key="3">
    <source>
        <dbReference type="Proteomes" id="UP000583556"/>
    </source>
</evidence>
<dbReference type="PROSITE" id="PS51257">
    <property type="entry name" value="PROKAR_LIPOPROTEIN"/>
    <property type="match status" value="1"/>
</dbReference>
<evidence type="ECO:0008006" key="4">
    <source>
        <dbReference type="Google" id="ProtNLM"/>
    </source>
</evidence>
<keyword evidence="1" id="KW-0732">Signal</keyword>
<feature type="signal peptide" evidence="1">
    <location>
        <begin position="1"/>
        <end position="23"/>
    </location>
</feature>
<gene>
    <name evidence="2" type="ORF">HHL27_18210</name>
</gene>